<dbReference type="Proteomes" id="UP001239909">
    <property type="component" value="Unassembled WGS sequence"/>
</dbReference>
<evidence type="ECO:0000256" key="5">
    <source>
        <dbReference type="ARBA" id="ARBA00022970"/>
    </source>
</evidence>
<dbReference type="InterPro" id="IPR003439">
    <property type="entry name" value="ABC_transporter-like_ATP-bd"/>
</dbReference>
<evidence type="ECO:0000256" key="2">
    <source>
        <dbReference type="ARBA" id="ARBA00022448"/>
    </source>
</evidence>
<dbReference type="CDD" id="cd03224">
    <property type="entry name" value="ABC_TM1139_LivF_branched"/>
    <property type="match status" value="1"/>
</dbReference>
<dbReference type="EMBL" id="BSYI01000028">
    <property type="protein sequence ID" value="GMG84007.1"/>
    <property type="molecule type" value="Genomic_DNA"/>
</dbReference>
<dbReference type="SUPFAM" id="SSF52540">
    <property type="entry name" value="P-loop containing nucleoside triphosphate hydrolases"/>
    <property type="match status" value="1"/>
</dbReference>
<reference evidence="7 8" key="1">
    <citation type="submission" date="2023-04" db="EMBL/GenBank/DDBJ databases">
        <title>Marinoamorphus aggregata gen. nov., sp. Nov., isolate from tissue of brittle star Ophioplocus japonicus.</title>
        <authorList>
            <person name="Kawano K."/>
            <person name="Sawayama S."/>
            <person name="Nakagawa S."/>
        </authorList>
    </citation>
    <scope>NUCLEOTIDE SEQUENCE [LARGE SCALE GENOMIC DNA]</scope>
    <source>
        <strain evidence="7 8">NKW23</strain>
    </source>
</reference>
<sequence length="238" mass="25074">MSEALLEVENVSTGYGKIDIVFGASLGVAAGEIVSVIGPNGAGKSTLLKAIAGVLRCSAGDIRIKGETVANRPPSEVARLGLAYVPQEANVFRQMTVDENLTIGGWVDRGHVRERRERVLELFPDLRVHLGTRAGNLSGGQRQMVAFGMALMVAPSVLLLDEPSAGLSPKMVAEMFAAVKKVNATGVAVLMIEQNAIQALDISHRGVVMAGGEIALIDDASALLASENVSELYLGTRR</sequence>
<keyword evidence="2" id="KW-0813">Transport</keyword>
<dbReference type="Pfam" id="PF00005">
    <property type="entry name" value="ABC_tran"/>
    <property type="match status" value="1"/>
</dbReference>
<name>A0ABQ6LQ43_9RHOB</name>
<evidence type="ECO:0000313" key="8">
    <source>
        <dbReference type="Proteomes" id="UP001239909"/>
    </source>
</evidence>
<organism evidence="7 8">
    <name type="scientific">Paralimibaculum aggregatum</name>
    <dbReference type="NCBI Taxonomy" id="3036245"/>
    <lineage>
        <taxon>Bacteria</taxon>
        <taxon>Pseudomonadati</taxon>
        <taxon>Pseudomonadota</taxon>
        <taxon>Alphaproteobacteria</taxon>
        <taxon>Rhodobacterales</taxon>
        <taxon>Paracoccaceae</taxon>
        <taxon>Paralimibaculum</taxon>
    </lineage>
</organism>
<dbReference type="InterPro" id="IPR052156">
    <property type="entry name" value="BCAA_Transport_ATP-bd_LivF"/>
</dbReference>
<evidence type="ECO:0000256" key="4">
    <source>
        <dbReference type="ARBA" id="ARBA00022840"/>
    </source>
</evidence>
<evidence type="ECO:0000313" key="7">
    <source>
        <dbReference type="EMBL" id="GMG84007.1"/>
    </source>
</evidence>
<keyword evidence="3" id="KW-0547">Nucleotide-binding</keyword>
<dbReference type="InterPro" id="IPR003593">
    <property type="entry name" value="AAA+_ATPase"/>
</dbReference>
<dbReference type="PANTHER" id="PTHR43820:SF4">
    <property type="entry name" value="HIGH-AFFINITY BRANCHED-CHAIN AMINO ACID TRANSPORT ATP-BINDING PROTEIN LIVF"/>
    <property type="match status" value="1"/>
</dbReference>
<dbReference type="PROSITE" id="PS50893">
    <property type="entry name" value="ABC_TRANSPORTER_2"/>
    <property type="match status" value="1"/>
</dbReference>
<accession>A0ABQ6LQ43</accession>
<dbReference type="PANTHER" id="PTHR43820">
    <property type="entry name" value="HIGH-AFFINITY BRANCHED-CHAIN AMINO ACID TRANSPORT ATP-BINDING PROTEIN LIVF"/>
    <property type="match status" value="1"/>
</dbReference>
<keyword evidence="5" id="KW-0029">Amino-acid transport</keyword>
<feature type="domain" description="ABC transporter" evidence="6">
    <location>
        <begin position="6"/>
        <end position="236"/>
    </location>
</feature>
<comment type="similarity">
    <text evidence="1">Belongs to the ABC transporter superfamily.</text>
</comment>
<dbReference type="GO" id="GO:0005524">
    <property type="term" value="F:ATP binding"/>
    <property type="evidence" value="ECO:0007669"/>
    <property type="project" value="UniProtKB-KW"/>
</dbReference>
<evidence type="ECO:0000259" key="6">
    <source>
        <dbReference type="PROSITE" id="PS50893"/>
    </source>
</evidence>
<dbReference type="PROSITE" id="PS00211">
    <property type="entry name" value="ABC_TRANSPORTER_1"/>
    <property type="match status" value="1"/>
</dbReference>
<evidence type="ECO:0000256" key="3">
    <source>
        <dbReference type="ARBA" id="ARBA00022741"/>
    </source>
</evidence>
<keyword evidence="4 7" id="KW-0067">ATP-binding</keyword>
<gene>
    <name evidence="7" type="ORF">LNKW23_32210</name>
</gene>
<evidence type="ECO:0000256" key="1">
    <source>
        <dbReference type="ARBA" id="ARBA00005417"/>
    </source>
</evidence>
<dbReference type="Gene3D" id="3.40.50.300">
    <property type="entry name" value="P-loop containing nucleotide triphosphate hydrolases"/>
    <property type="match status" value="1"/>
</dbReference>
<proteinExistence type="inferred from homology"/>
<keyword evidence="8" id="KW-1185">Reference proteome</keyword>
<comment type="caution">
    <text evidence="7">The sequence shown here is derived from an EMBL/GenBank/DDBJ whole genome shotgun (WGS) entry which is preliminary data.</text>
</comment>
<dbReference type="SMART" id="SM00382">
    <property type="entry name" value="AAA"/>
    <property type="match status" value="1"/>
</dbReference>
<dbReference type="InterPro" id="IPR027417">
    <property type="entry name" value="P-loop_NTPase"/>
</dbReference>
<dbReference type="InterPro" id="IPR017871">
    <property type="entry name" value="ABC_transporter-like_CS"/>
</dbReference>
<protein>
    <submittedName>
        <fullName evidence="7">ABC transporter ATP-binding protein</fullName>
    </submittedName>
</protein>
<dbReference type="RefSeq" id="WP_285672915.1">
    <property type="nucleotide sequence ID" value="NZ_BSYI01000028.1"/>
</dbReference>